<dbReference type="InterPro" id="IPR016032">
    <property type="entry name" value="Sig_transdc_resp-reg_C-effctor"/>
</dbReference>
<dbReference type="PRINTS" id="PR00038">
    <property type="entry name" value="HTHLUXR"/>
</dbReference>
<evidence type="ECO:0000313" key="7">
    <source>
        <dbReference type="Proteomes" id="UP000653730"/>
    </source>
</evidence>
<dbReference type="SMART" id="SM00448">
    <property type="entry name" value="REC"/>
    <property type="match status" value="1"/>
</dbReference>
<comment type="caution">
    <text evidence="6">The sequence shown here is derived from an EMBL/GenBank/DDBJ whole genome shotgun (WGS) entry which is preliminary data.</text>
</comment>
<dbReference type="GO" id="GO:0000160">
    <property type="term" value="P:phosphorelay signal transduction system"/>
    <property type="evidence" value="ECO:0007669"/>
    <property type="project" value="InterPro"/>
</dbReference>
<keyword evidence="7" id="KW-1185">Reference proteome</keyword>
<feature type="modified residue" description="4-aspartylphosphate" evidence="3">
    <location>
        <position position="61"/>
    </location>
</feature>
<feature type="domain" description="Response regulatory" evidence="5">
    <location>
        <begin position="6"/>
        <end position="126"/>
    </location>
</feature>
<name>A0A926JSR5_9FLAO</name>
<evidence type="ECO:0000259" key="4">
    <source>
        <dbReference type="PROSITE" id="PS50043"/>
    </source>
</evidence>
<gene>
    <name evidence="6" type="ORF">IBL28_11690</name>
</gene>
<dbReference type="PANTHER" id="PTHR43214">
    <property type="entry name" value="TWO-COMPONENT RESPONSE REGULATOR"/>
    <property type="match status" value="1"/>
</dbReference>
<dbReference type="Proteomes" id="UP000653730">
    <property type="component" value="Unassembled WGS sequence"/>
</dbReference>
<reference evidence="6 7" key="1">
    <citation type="submission" date="2020-09" db="EMBL/GenBank/DDBJ databases">
        <title>Sinomicrobium weinanense sp. nov., a halophilic bacteria isolated from saline-alkali soil.</title>
        <authorList>
            <person name="Wu P."/>
            <person name="Ren H."/>
            <person name="Mei Y."/>
            <person name="Liang Y."/>
            <person name="Chen Z."/>
        </authorList>
    </citation>
    <scope>NUCLEOTIDE SEQUENCE [LARGE SCALE GENOMIC DNA]</scope>
    <source>
        <strain evidence="6 7">FJxs</strain>
    </source>
</reference>
<dbReference type="InterPro" id="IPR011006">
    <property type="entry name" value="CheY-like_superfamily"/>
</dbReference>
<feature type="domain" description="HTH luxR-type" evidence="4">
    <location>
        <begin position="152"/>
        <end position="217"/>
    </location>
</feature>
<evidence type="ECO:0000259" key="5">
    <source>
        <dbReference type="PROSITE" id="PS50110"/>
    </source>
</evidence>
<dbReference type="Pfam" id="PF00072">
    <property type="entry name" value="Response_reg"/>
    <property type="match status" value="1"/>
</dbReference>
<dbReference type="InterPro" id="IPR039420">
    <property type="entry name" value="WalR-like"/>
</dbReference>
<dbReference type="SMART" id="SM00421">
    <property type="entry name" value="HTH_LUXR"/>
    <property type="match status" value="1"/>
</dbReference>
<dbReference type="Gene3D" id="3.40.50.2300">
    <property type="match status" value="1"/>
</dbReference>
<evidence type="ECO:0000313" key="6">
    <source>
        <dbReference type="EMBL" id="MBC9796634.1"/>
    </source>
</evidence>
<dbReference type="PROSITE" id="PS50110">
    <property type="entry name" value="RESPONSE_REGULATORY"/>
    <property type="match status" value="1"/>
</dbReference>
<dbReference type="CDD" id="cd17535">
    <property type="entry name" value="REC_NarL-like"/>
    <property type="match status" value="1"/>
</dbReference>
<dbReference type="RefSeq" id="WP_187965778.1">
    <property type="nucleotide sequence ID" value="NZ_JACVDC010000032.1"/>
</dbReference>
<evidence type="ECO:0000256" key="1">
    <source>
        <dbReference type="ARBA" id="ARBA00022553"/>
    </source>
</evidence>
<dbReference type="SUPFAM" id="SSF52172">
    <property type="entry name" value="CheY-like"/>
    <property type="match status" value="1"/>
</dbReference>
<dbReference type="Pfam" id="PF00196">
    <property type="entry name" value="GerE"/>
    <property type="match status" value="1"/>
</dbReference>
<proteinExistence type="predicted"/>
<dbReference type="GO" id="GO:0006355">
    <property type="term" value="P:regulation of DNA-templated transcription"/>
    <property type="evidence" value="ECO:0007669"/>
    <property type="project" value="InterPro"/>
</dbReference>
<sequence>MSIPIKIALIDDESLFLEGLTALLSNLKEISVVLTAEDGSEFLMQLSNTSAENFPEVVLVDIQMKPINGFELVEKLKEEYPDLKIIILSSHYKNTMFGHMIKMGVSAFIPKHSSREELFRVIDSVYKTGVFFTPKDHQMLVDYVRNKSKKPGLGPVDSLSDREIEVIKLICSEFTNQEIADKLFISKRTVESHRQRILEKIGAKNTVGLVVYAIANEIYIPAQHFGSV</sequence>
<dbReference type="InterPro" id="IPR001789">
    <property type="entry name" value="Sig_transdc_resp-reg_receiver"/>
</dbReference>
<dbReference type="GO" id="GO:0003677">
    <property type="term" value="F:DNA binding"/>
    <property type="evidence" value="ECO:0007669"/>
    <property type="project" value="UniProtKB-KW"/>
</dbReference>
<keyword evidence="1 3" id="KW-0597">Phosphoprotein</keyword>
<dbReference type="InterPro" id="IPR058245">
    <property type="entry name" value="NreC/VraR/RcsB-like_REC"/>
</dbReference>
<dbReference type="PANTHER" id="PTHR43214:SF43">
    <property type="entry name" value="TWO-COMPONENT RESPONSE REGULATOR"/>
    <property type="match status" value="1"/>
</dbReference>
<organism evidence="6 7">
    <name type="scientific">Sinomicrobium weinanense</name>
    <dbReference type="NCBI Taxonomy" id="2842200"/>
    <lineage>
        <taxon>Bacteria</taxon>
        <taxon>Pseudomonadati</taxon>
        <taxon>Bacteroidota</taxon>
        <taxon>Flavobacteriia</taxon>
        <taxon>Flavobacteriales</taxon>
        <taxon>Flavobacteriaceae</taxon>
        <taxon>Sinomicrobium</taxon>
    </lineage>
</organism>
<dbReference type="EMBL" id="JACVDC010000032">
    <property type="protein sequence ID" value="MBC9796634.1"/>
    <property type="molecule type" value="Genomic_DNA"/>
</dbReference>
<dbReference type="SUPFAM" id="SSF46894">
    <property type="entry name" value="C-terminal effector domain of the bipartite response regulators"/>
    <property type="match status" value="1"/>
</dbReference>
<dbReference type="AlphaFoldDB" id="A0A926JSR5"/>
<dbReference type="InterPro" id="IPR000792">
    <property type="entry name" value="Tscrpt_reg_LuxR_C"/>
</dbReference>
<accession>A0A926JSR5</accession>
<keyword evidence="2" id="KW-0238">DNA-binding</keyword>
<evidence type="ECO:0000256" key="2">
    <source>
        <dbReference type="ARBA" id="ARBA00023125"/>
    </source>
</evidence>
<protein>
    <submittedName>
        <fullName evidence="6">Response regulator transcription factor</fullName>
    </submittedName>
</protein>
<dbReference type="PROSITE" id="PS50043">
    <property type="entry name" value="HTH_LUXR_2"/>
    <property type="match status" value="1"/>
</dbReference>
<evidence type="ECO:0000256" key="3">
    <source>
        <dbReference type="PROSITE-ProRule" id="PRU00169"/>
    </source>
</evidence>
<dbReference type="CDD" id="cd06170">
    <property type="entry name" value="LuxR_C_like"/>
    <property type="match status" value="1"/>
</dbReference>